<keyword evidence="5" id="KW-0813">Transport</keyword>
<evidence type="ECO:0000259" key="12">
    <source>
        <dbReference type="Pfam" id="PF02687"/>
    </source>
</evidence>
<evidence type="ECO:0000256" key="9">
    <source>
        <dbReference type="ARBA" id="ARBA00023136"/>
    </source>
</evidence>
<feature type="domain" description="ABC3 transporter permease C-terminal" evidence="12">
    <location>
        <begin position="244"/>
        <end position="354"/>
    </location>
</feature>
<dbReference type="Proteomes" id="UP001179600">
    <property type="component" value="Chromosome"/>
</dbReference>
<dbReference type="Pfam" id="PF02687">
    <property type="entry name" value="FtsX"/>
    <property type="match status" value="1"/>
</dbReference>
<protein>
    <recommendedName>
        <fullName evidence="4">Putative hemin transport system permease protein HrtB</fullName>
    </recommendedName>
</protein>
<gene>
    <name evidence="13" type="ORF">PML95_01345</name>
</gene>
<dbReference type="RefSeq" id="WP_272163450.1">
    <property type="nucleotide sequence ID" value="NZ_CP116507.1"/>
</dbReference>
<evidence type="ECO:0000313" key="14">
    <source>
        <dbReference type="Proteomes" id="UP001179600"/>
    </source>
</evidence>
<dbReference type="GO" id="GO:0005886">
    <property type="term" value="C:plasma membrane"/>
    <property type="evidence" value="ECO:0007669"/>
    <property type="project" value="UniProtKB-SubCell"/>
</dbReference>
<feature type="transmembrane region" description="Helical" evidence="11">
    <location>
        <begin position="327"/>
        <end position="346"/>
    </location>
</feature>
<evidence type="ECO:0000256" key="7">
    <source>
        <dbReference type="ARBA" id="ARBA00022692"/>
    </source>
</evidence>
<evidence type="ECO:0000256" key="11">
    <source>
        <dbReference type="SAM" id="Phobius"/>
    </source>
</evidence>
<evidence type="ECO:0000256" key="2">
    <source>
        <dbReference type="ARBA" id="ARBA00008697"/>
    </source>
</evidence>
<dbReference type="PANTHER" id="PTHR43738">
    <property type="entry name" value="ABC TRANSPORTER, MEMBRANE PROTEIN"/>
    <property type="match status" value="1"/>
</dbReference>
<comment type="function">
    <text evidence="10">Part of the ABC transporter complex hrt involved in hemin import. Responsible for the translocation of the substrate across the membrane.</text>
</comment>
<comment type="subunit">
    <text evidence="3">The complex is composed of two ATP-binding proteins (HrtA), two transmembrane proteins (HrtB) and a solute-binding protein.</text>
</comment>
<proteinExistence type="inferred from homology"/>
<comment type="subcellular location">
    <subcellularLocation>
        <location evidence="1">Cell membrane</location>
        <topology evidence="1">Multi-pass membrane protein</topology>
    </subcellularLocation>
</comment>
<sequence>MFLAYNEVKHSKGKFFLIVFIMLLIAWLVFILSGLANGLSEGNRRAIDQWEIDGIVLAEDSNKSLTASVLPTSVVDDVDAKTKEPIGYAFFAAEKAGIKQEERDNVAVFGLEEKSSFLPKLTKGDYPKADGEVIMSEEMANLGYKVGDKIILGSNEEEQTIVGTFGSSTYNIAPVLYTTIPNWSALKYGKDATEKMEDQQVSGILYRKPAKKVIDKDKYESLPTETFISNIPGYTEQNLTLDGMIYFLLVIAAFVIGVFIYVMTLQKLNMFGILKVQGVPNGFLARSVLLQTFLLAVLGVALGSLITYITTLFLPESMPFAADIKEMAIYAVGLIIVAVIGGAFSIRTVAKANPLDAIGG</sequence>
<feature type="transmembrane region" description="Helical" evidence="11">
    <location>
        <begin position="283"/>
        <end position="315"/>
    </location>
</feature>
<evidence type="ECO:0000256" key="5">
    <source>
        <dbReference type="ARBA" id="ARBA00022448"/>
    </source>
</evidence>
<evidence type="ECO:0000256" key="8">
    <source>
        <dbReference type="ARBA" id="ARBA00022989"/>
    </source>
</evidence>
<evidence type="ECO:0000256" key="10">
    <source>
        <dbReference type="ARBA" id="ARBA00024973"/>
    </source>
</evidence>
<keyword evidence="7 11" id="KW-0812">Transmembrane</keyword>
<evidence type="ECO:0000256" key="6">
    <source>
        <dbReference type="ARBA" id="ARBA00022475"/>
    </source>
</evidence>
<accession>A0AAE9XEX1</accession>
<name>A0AAE9XEX1_9ENTE</name>
<evidence type="ECO:0000256" key="1">
    <source>
        <dbReference type="ARBA" id="ARBA00004651"/>
    </source>
</evidence>
<keyword evidence="6" id="KW-1003">Cell membrane</keyword>
<dbReference type="InterPro" id="IPR051125">
    <property type="entry name" value="ABC-4/HrtB_transporter"/>
</dbReference>
<dbReference type="EMBL" id="CP116507">
    <property type="protein sequence ID" value="WCG22918.1"/>
    <property type="molecule type" value="Genomic_DNA"/>
</dbReference>
<organism evidence="13 14">
    <name type="scientific">Vagococcus lutrae</name>
    <dbReference type="NCBI Taxonomy" id="81947"/>
    <lineage>
        <taxon>Bacteria</taxon>
        <taxon>Bacillati</taxon>
        <taxon>Bacillota</taxon>
        <taxon>Bacilli</taxon>
        <taxon>Lactobacillales</taxon>
        <taxon>Enterococcaceae</taxon>
        <taxon>Vagococcus</taxon>
    </lineage>
</organism>
<keyword evidence="8 11" id="KW-1133">Transmembrane helix</keyword>
<evidence type="ECO:0000256" key="4">
    <source>
        <dbReference type="ARBA" id="ARBA00016962"/>
    </source>
</evidence>
<feature type="transmembrane region" description="Helical" evidence="11">
    <location>
        <begin position="244"/>
        <end position="263"/>
    </location>
</feature>
<dbReference type="InterPro" id="IPR003838">
    <property type="entry name" value="ABC3_permease_C"/>
</dbReference>
<evidence type="ECO:0000256" key="3">
    <source>
        <dbReference type="ARBA" id="ARBA00011131"/>
    </source>
</evidence>
<reference evidence="13" key="1">
    <citation type="submission" date="2023-01" db="EMBL/GenBank/DDBJ databases">
        <title>Oxazolidinone resistance genes in florfenicol resistant enterococci from beef cattle and veal calves at slaughter.</title>
        <authorList>
            <person name="Biggel M."/>
        </authorList>
    </citation>
    <scope>NUCLEOTIDE SEQUENCE</scope>
    <source>
        <strain evidence="13">K204-1</strain>
    </source>
</reference>
<evidence type="ECO:0000313" key="13">
    <source>
        <dbReference type="EMBL" id="WCG22918.1"/>
    </source>
</evidence>
<dbReference type="PANTHER" id="PTHR43738:SF1">
    <property type="entry name" value="HEMIN TRANSPORT SYSTEM PERMEASE PROTEIN HRTB-RELATED"/>
    <property type="match status" value="1"/>
</dbReference>
<comment type="similarity">
    <text evidence="2">Belongs to the ABC-4 integral membrane protein family. HrtB subfamily.</text>
</comment>
<dbReference type="AlphaFoldDB" id="A0AAE9XEX1"/>
<feature type="transmembrane region" description="Helical" evidence="11">
    <location>
        <begin position="15"/>
        <end position="36"/>
    </location>
</feature>
<keyword evidence="9 11" id="KW-0472">Membrane</keyword>